<dbReference type="RefSeq" id="WP_205045978.1">
    <property type="nucleotide sequence ID" value="NZ_CAJVAX010000004.1"/>
</dbReference>
<protein>
    <recommendedName>
        <fullName evidence="4">Secreted protein</fullName>
    </recommendedName>
</protein>
<dbReference type="EMBL" id="CAJVAX010000004">
    <property type="protein sequence ID" value="CAG7618211.1"/>
    <property type="molecule type" value="Genomic_DNA"/>
</dbReference>
<feature type="chain" id="PRO_5040864134" description="Secreted protein" evidence="1">
    <location>
        <begin position="28"/>
        <end position="131"/>
    </location>
</feature>
<name>A0A9W4ECY4_9ACTN</name>
<sequence>MVRRTLGILAGVIASVGGLALASPAAAIDPGGGGWDHTWASINGGATLHVVEHGDMVALCDTKADGMSVHVDVSWGGGGYYLQNSAGNGTCVTVSATTAAKYDMPEGKTIDIWLSTSDLYDQVGGSYLNDH</sequence>
<feature type="signal peptide" evidence="1">
    <location>
        <begin position="1"/>
        <end position="27"/>
    </location>
</feature>
<keyword evidence="1" id="KW-0732">Signal</keyword>
<reference evidence="2" key="1">
    <citation type="submission" date="2021-06" db="EMBL/GenBank/DDBJ databases">
        <authorList>
            <person name="Arsene-Ploetze F."/>
        </authorList>
    </citation>
    <scope>NUCLEOTIDE SEQUENCE</scope>
    <source>
        <strain evidence="2">SBRY1</strain>
    </source>
</reference>
<organism evidence="2 3">
    <name type="scientific">Actinacidiphila bryophytorum</name>
    <dbReference type="NCBI Taxonomy" id="1436133"/>
    <lineage>
        <taxon>Bacteria</taxon>
        <taxon>Bacillati</taxon>
        <taxon>Actinomycetota</taxon>
        <taxon>Actinomycetes</taxon>
        <taxon>Kitasatosporales</taxon>
        <taxon>Streptomycetaceae</taxon>
        <taxon>Actinacidiphila</taxon>
    </lineage>
</organism>
<proteinExistence type="predicted"/>
<gene>
    <name evidence="2" type="ORF">SBRY_120115</name>
</gene>
<dbReference type="Proteomes" id="UP001153328">
    <property type="component" value="Unassembled WGS sequence"/>
</dbReference>
<evidence type="ECO:0008006" key="4">
    <source>
        <dbReference type="Google" id="ProtNLM"/>
    </source>
</evidence>
<accession>A0A9W4ECY4</accession>
<comment type="caution">
    <text evidence="2">The sequence shown here is derived from an EMBL/GenBank/DDBJ whole genome shotgun (WGS) entry which is preliminary data.</text>
</comment>
<evidence type="ECO:0000256" key="1">
    <source>
        <dbReference type="SAM" id="SignalP"/>
    </source>
</evidence>
<evidence type="ECO:0000313" key="2">
    <source>
        <dbReference type="EMBL" id="CAG7618211.1"/>
    </source>
</evidence>
<keyword evidence="3" id="KW-1185">Reference proteome</keyword>
<dbReference type="AlphaFoldDB" id="A0A9W4ECY4"/>
<evidence type="ECO:0000313" key="3">
    <source>
        <dbReference type="Proteomes" id="UP001153328"/>
    </source>
</evidence>